<dbReference type="STRING" id="4540.A0A3L6PRH4"/>
<keyword evidence="3" id="KW-1185">Reference proteome</keyword>
<name>A0A3L6PRH4_PANMI</name>
<evidence type="ECO:0000259" key="1">
    <source>
        <dbReference type="Pfam" id="PF24818"/>
    </source>
</evidence>
<sequence>MAPAKRPHALLPFPSSLHLALPCLIKGLHDAKIDQLEKISQASFLGLGLRMQAEEWRKRPGKAWGHVGNIDDNEEVVEVSWLSNMLQPALPKLQLSRRPRFSREANQQPRKSTTWLETTDFTGGQASIHRMHVLQCAPGILNKHIAKLLSSNNRLYSLSQENTTAQRNPYFEQLHSESQSPDNSNTQDLYHRYGYERFGGHKFGEHVPMPVGTNIVGRNHNGFQNVMSILNSSSAGGQSSMVTGAPSGGLQQHGNMFNRILILNNSVLRLRYQRVLIHMIYIAATIINSLGDKSPGSRFPCQLEQMLRGKPEWIPGWHAYTHLMLR</sequence>
<dbReference type="EMBL" id="PQIB02000016">
    <property type="protein sequence ID" value="RLM61950.1"/>
    <property type="molecule type" value="Genomic_DNA"/>
</dbReference>
<evidence type="ECO:0000313" key="2">
    <source>
        <dbReference type="EMBL" id="RLM61950.1"/>
    </source>
</evidence>
<proteinExistence type="predicted"/>
<dbReference type="OrthoDB" id="1516808at2759"/>
<organism evidence="2 3">
    <name type="scientific">Panicum miliaceum</name>
    <name type="common">Proso millet</name>
    <name type="synonym">Broomcorn millet</name>
    <dbReference type="NCBI Taxonomy" id="4540"/>
    <lineage>
        <taxon>Eukaryota</taxon>
        <taxon>Viridiplantae</taxon>
        <taxon>Streptophyta</taxon>
        <taxon>Embryophyta</taxon>
        <taxon>Tracheophyta</taxon>
        <taxon>Spermatophyta</taxon>
        <taxon>Magnoliopsida</taxon>
        <taxon>Liliopsida</taxon>
        <taxon>Poales</taxon>
        <taxon>Poaceae</taxon>
        <taxon>PACMAD clade</taxon>
        <taxon>Panicoideae</taxon>
        <taxon>Panicodae</taxon>
        <taxon>Paniceae</taxon>
        <taxon>Panicinae</taxon>
        <taxon>Panicum</taxon>
        <taxon>Panicum sect. Panicum</taxon>
    </lineage>
</organism>
<gene>
    <name evidence="2" type="ORF">C2845_PM14G07530</name>
</gene>
<dbReference type="PANTHER" id="PTHR33494">
    <property type="entry name" value="OS02G0793800 PROTEIN"/>
    <property type="match status" value="1"/>
</dbReference>
<reference evidence="3" key="1">
    <citation type="journal article" date="2019" name="Nat. Commun.">
        <title>The genome of broomcorn millet.</title>
        <authorList>
            <person name="Zou C."/>
            <person name="Miki D."/>
            <person name="Li D."/>
            <person name="Tang Q."/>
            <person name="Xiao L."/>
            <person name="Rajput S."/>
            <person name="Deng P."/>
            <person name="Jia W."/>
            <person name="Huang R."/>
            <person name="Zhang M."/>
            <person name="Sun Y."/>
            <person name="Hu J."/>
            <person name="Fu X."/>
            <person name="Schnable P.S."/>
            <person name="Li F."/>
            <person name="Zhang H."/>
            <person name="Feng B."/>
            <person name="Zhu X."/>
            <person name="Liu R."/>
            <person name="Schnable J.C."/>
            <person name="Zhu J.-K."/>
            <person name="Zhang H."/>
        </authorList>
    </citation>
    <scope>NUCLEOTIDE SEQUENCE [LARGE SCALE GENOMIC DNA]</scope>
</reference>
<evidence type="ECO:0000313" key="3">
    <source>
        <dbReference type="Proteomes" id="UP000275267"/>
    </source>
</evidence>
<protein>
    <recommendedName>
        <fullName evidence="1">TRF2/HOY1 PH-like domain-containing protein</fullName>
    </recommendedName>
</protein>
<dbReference type="Proteomes" id="UP000275267">
    <property type="component" value="Unassembled WGS sequence"/>
</dbReference>
<dbReference type="AlphaFoldDB" id="A0A3L6PRH4"/>
<dbReference type="Pfam" id="PF24818">
    <property type="entry name" value="PH_TRF2_HOY1"/>
    <property type="match status" value="1"/>
</dbReference>
<comment type="caution">
    <text evidence="2">The sequence shown here is derived from an EMBL/GenBank/DDBJ whole genome shotgun (WGS) entry which is preliminary data.</text>
</comment>
<feature type="domain" description="TRF2/HOY1 PH-like" evidence="1">
    <location>
        <begin position="92"/>
        <end position="142"/>
    </location>
</feature>
<dbReference type="InterPro" id="IPR057939">
    <property type="entry name" value="TRF2_HOY1_PH"/>
</dbReference>
<accession>A0A3L6PRH4</accession>
<dbReference type="PANTHER" id="PTHR33494:SF1">
    <property type="entry name" value="C2H2-TYPE DOMAIN-CONTAINING PROTEIN-RELATED"/>
    <property type="match status" value="1"/>
</dbReference>